<dbReference type="AlphaFoldDB" id="A0AAV7MDF0"/>
<organism evidence="2 3">
    <name type="scientific">Pleurodeles waltl</name>
    <name type="common">Iberian ribbed newt</name>
    <dbReference type="NCBI Taxonomy" id="8319"/>
    <lineage>
        <taxon>Eukaryota</taxon>
        <taxon>Metazoa</taxon>
        <taxon>Chordata</taxon>
        <taxon>Craniata</taxon>
        <taxon>Vertebrata</taxon>
        <taxon>Euteleostomi</taxon>
        <taxon>Amphibia</taxon>
        <taxon>Batrachia</taxon>
        <taxon>Caudata</taxon>
        <taxon>Salamandroidea</taxon>
        <taxon>Salamandridae</taxon>
        <taxon>Pleurodelinae</taxon>
        <taxon>Pleurodeles</taxon>
    </lineage>
</organism>
<feature type="region of interest" description="Disordered" evidence="1">
    <location>
        <begin position="29"/>
        <end position="61"/>
    </location>
</feature>
<evidence type="ECO:0000313" key="3">
    <source>
        <dbReference type="Proteomes" id="UP001066276"/>
    </source>
</evidence>
<sequence length="98" mass="10600">MGFMQYVLGVALVDGRQWRPGGHLALRVRGSAASSPGRAYRGPGLPRQLPRHGSERTVSLEGPALEYSTSLKGSFYAEGSKSTYMKRPLPLWSHCGGP</sequence>
<proteinExistence type="predicted"/>
<accession>A0AAV7MDF0</accession>
<evidence type="ECO:0000313" key="2">
    <source>
        <dbReference type="EMBL" id="KAJ1098165.1"/>
    </source>
</evidence>
<evidence type="ECO:0000256" key="1">
    <source>
        <dbReference type="SAM" id="MobiDB-lite"/>
    </source>
</evidence>
<dbReference type="EMBL" id="JANPWB010000014">
    <property type="protein sequence ID" value="KAJ1098165.1"/>
    <property type="molecule type" value="Genomic_DNA"/>
</dbReference>
<gene>
    <name evidence="2" type="ORF">NDU88_003281</name>
</gene>
<comment type="caution">
    <text evidence="2">The sequence shown here is derived from an EMBL/GenBank/DDBJ whole genome shotgun (WGS) entry which is preliminary data.</text>
</comment>
<name>A0AAV7MDF0_PLEWA</name>
<keyword evidence="3" id="KW-1185">Reference proteome</keyword>
<reference evidence="2" key="1">
    <citation type="journal article" date="2022" name="bioRxiv">
        <title>Sequencing and chromosome-scale assembly of the giantPleurodeles waltlgenome.</title>
        <authorList>
            <person name="Brown T."/>
            <person name="Elewa A."/>
            <person name="Iarovenko S."/>
            <person name="Subramanian E."/>
            <person name="Araus A.J."/>
            <person name="Petzold A."/>
            <person name="Susuki M."/>
            <person name="Suzuki K.-i.T."/>
            <person name="Hayashi T."/>
            <person name="Toyoda A."/>
            <person name="Oliveira C."/>
            <person name="Osipova E."/>
            <person name="Leigh N.D."/>
            <person name="Simon A."/>
            <person name="Yun M.H."/>
        </authorList>
    </citation>
    <scope>NUCLEOTIDE SEQUENCE</scope>
    <source>
        <strain evidence="2">20211129_DDA</strain>
        <tissue evidence="2">Liver</tissue>
    </source>
</reference>
<protein>
    <submittedName>
        <fullName evidence="2">Uncharacterized protein</fullName>
    </submittedName>
</protein>
<dbReference type="Proteomes" id="UP001066276">
    <property type="component" value="Chromosome 10"/>
</dbReference>